<name>A0ACC0LR99_RHOML</name>
<sequence length="84" mass="9198">MLPVPKIDRRIASCKATTSGPPHLAPPGKKKNPQNLKLTQTNSSTATTKPPSTATIKNQTPPEKTQNRPRHLNLDLLIILNLRS</sequence>
<evidence type="ECO:0000313" key="2">
    <source>
        <dbReference type="Proteomes" id="UP001062846"/>
    </source>
</evidence>
<reference evidence="1" key="1">
    <citation type="submission" date="2022-02" db="EMBL/GenBank/DDBJ databases">
        <title>Plant Genome Project.</title>
        <authorList>
            <person name="Zhang R.-G."/>
        </authorList>
    </citation>
    <scope>NUCLEOTIDE SEQUENCE</scope>
    <source>
        <strain evidence="1">AT1</strain>
    </source>
</reference>
<dbReference type="EMBL" id="CM046398">
    <property type="protein sequence ID" value="KAI8530847.1"/>
    <property type="molecule type" value="Genomic_DNA"/>
</dbReference>
<comment type="caution">
    <text evidence="1">The sequence shown here is derived from an EMBL/GenBank/DDBJ whole genome shotgun (WGS) entry which is preliminary data.</text>
</comment>
<accession>A0ACC0LR99</accession>
<keyword evidence="2" id="KW-1185">Reference proteome</keyword>
<dbReference type="Proteomes" id="UP001062846">
    <property type="component" value="Chromosome 11"/>
</dbReference>
<protein>
    <submittedName>
        <fullName evidence="1">Uncharacterized protein</fullName>
    </submittedName>
</protein>
<gene>
    <name evidence="1" type="ORF">RHMOL_Rhmol11G0090700</name>
</gene>
<organism evidence="1 2">
    <name type="scientific">Rhododendron molle</name>
    <name type="common">Chinese azalea</name>
    <name type="synonym">Azalea mollis</name>
    <dbReference type="NCBI Taxonomy" id="49168"/>
    <lineage>
        <taxon>Eukaryota</taxon>
        <taxon>Viridiplantae</taxon>
        <taxon>Streptophyta</taxon>
        <taxon>Embryophyta</taxon>
        <taxon>Tracheophyta</taxon>
        <taxon>Spermatophyta</taxon>
        <taxon>Magnoliopsida</taxon>
        <taxon>eudicotyledons</taxon>
        <taxon>Gunneridae</taxon>
        <taxon>Pentapetalae</taxon>
        <taxon>asterids</taxon>
        <taxon>Ericales</taxon>
        <taxon>Ericaceae</taxon>
        <taxon>Ericoideae</taxon>
        <taxon>Rhodoreae</taxon>
        <taxon>Rhododendron</taxon>
    </lineage>
</organism>
<proteinExistence type="predicted"/>
<evidence type="ECO:0000313" key="1">
    <source>
        <dbReference type="EMBL" id="KAI8530847.1"/>
    </source>
</evidence>